<evidence type="ECO:0000259" key="7">
    <source>
        <dbReference type="PROSITE" id="PS51767"/>
    </source>
</evidence>
<dbReference type="InterPro" id="IPR034161">
    <property type="entry name" value="Pepsin-like_plant"/>
</dbReference>
<comment type="similarity">
    <text evidence="1">Belongs to the peptidase A1 family.</text>
</comment>
<evidence type="ECO:0000313" key="9">
    <source>
        <dbReference type="Proteomes" id="UP000006038"/>
    </source>
</evidence>
<dbReference type="GO" id="GO:0006508">
    <property type="term" value="P:proteolysis"/>
    <property type="evidence" value="ECO:0007669"/>
    <property type="project" value="UniProtKB-KW"/>
</dbReference>
<dbReference type="PANTHER" id="PTHR47967">
    <property type="entry name" value="OS07G0603500 PROTEIN-RELATED"/>
    <property type="match status" value="1"/>
</dbReference>
<evidence type="ECO:0000256" key="2">
    <source>
        <dbReference type="ARBA" id="ARBA00022670"/>
    </source>
</evidence>
<dbReference type="STRING" id="4533.J3N4G8"/>
<dbReference type="GO" id="GO:0004190">
    <property type="term" value="F:aspartic-type endopeptidase activity"/>
    <property type="evidence" value="ECO:0007669"/>
    <property type="project" value="UniProtKB-KW"/>
</dbReference>
<name>J3N4G8_ORYBR</name>
<protein>
    <recommendedName>
        <fullName evidence="7">Peptidase A1 domain-containing protein</fullName>
    </recommendedName>
</protein>
<dbReference type="Proteomes" id="UP000006038">
    <property type="component" value="Chromosome 10"/>
</dbReference>
<dbReference type="Gene3D" id="2.40.70.10">
    <property type="entry name" value="Acid Proteases"/>
    <property type="match status" value="2"/>
</dbReference>
<dbReference type="FunFam" id="2.40.70.10:FF:000057">
    <property type="entry name" value="Eukaryotic aspartyl protease family protein"/>
    <property type="match status" value="1"/>
</dbReference>
<feature type="domain" description="Peptidase A1" evidence="7">
    <location>
        <begin position="66"/>
        <end position="401"/>
    </location>
</feature>
<evidence type="ECO:0000256" key="5">
    <source>
        <dbReference type="ARBA" id="ARBA00023180"/>
    </source>
</evidence>
<dbReference type="Pfam" id="PF14541">
    <property type="entry name" value="TAXi_C"/>
    <property type="match status" value="1"/>
</dbReference>
<dbReference type="HOGENOM" id="CLU_005738_1_1_1"/>
<accession>J3N4G8</accession>
<sequence length="409" mass="43095">MGRLVAKLLVLGLLSLITTTCRPVLSAAPPRAHDLRRALEQAMRGRLLADGAGAAVPFHWSRELYNVVDFAVGTPPQNASAFLDLGGEAVWTQCSQCKRCFKQDLPVFVPNASSTFRPEPCGTDVCKSIPASKCSSSNVCTYEGTAELDKHTVGIVGTDTFAIGTATASLGFGCVVASDIDTMGGPSGFIGLGRMPWSLAAQMKLTKFSYCLAPHDAGKNSRLFLGASAKLAGGNSTTVPFVRTTPGDTLCQYYPVQLEGIKAGDAAIALPPGSSTVMVQTFAPMSFLVDSAYQDLKKAVTKAVGAAPTSTPVEPFDLCFPKAGVSSSAPSIVFTFHGAAALTVEQSRYLIEADKDTLCLAILSTSWLNSTALDKTNILGSLQQVNIHFLFDLDKETVSFQPADCSSLS</sequence>
<keyword evidence="5" id="KW-0325">Glycoprotein</keyword>
<dbReference type="SUPFAM" id="SSF50630">
    <property type="entry name" value="Acid proteases"/>
    <property type="match status" value="1"/>
</dbReference>
<feature type="chain" id="PRO_5003775532" description="Peptidase A1 domain-containing protein" evidence="6">
    <location>
        <begin position="22"/>
        <end position="409"/>
    </location>
</feature>
<keyword evidence="6" id="KW-0732">Signal</keyword>
<dbReference type="InterPro" id="IPR033121">
    <property type="entry name" value="PEPTIDASE_A1"/>
</dbReference>
<dbReference type="InterPro" id="IPR021109">
    <property type="entry name" value="Peptidase_aspartic_dom_sf"/>
</dbReference>
<keyword evidence="4" id="KW-0378">Hydrolase</keyword>
<evidence type="ECO:0000256" key="3">
    <source>
        <dbReference type="ARBA" id="ARBA00022750"/>
    </source>
</evidence>
<dbReference type="EnsemblPlants" id="OB10G24160.1">
    <property type="protein sequence ID" value="OB10G24160.1"/>
    <property type="gene ID" value="OB10G24160"/>
</dbReference>
<dbReference type="InterPro" id="IPR051708">
    <property type="entry name" value="Plant_Aspart_Prot_A1"/>
</dbReference>
<dbReference type="PROSITE" id="PS51767">
    <property type="entry name" value="PEPTIDASE_A1"/>
    <property type="match status" value="1"/>
</dbReference>
<keyword evidence="9" id="KW-1185">Reference proteome</keyword>
<keyword evidence="3" id="KW-0064">Aspartyl protease</keyword>
<proteinExistence type="inferred from homology"/>
<dbReference type="PANTHER" id="PTHR47967:SF17">
    <property type="entry name" value="EUKARYOTIC ASPARTYL PROTEASE FAMILY PROTEIN, EXPRESSED"/>
    <property type="match status" value="1"/>
</dbReference>
<dbReference type="OMA" id="CSSNMCT"/>
<dbReference type="FunFam" id="2.40.70.10:FF:000065">
    <property type="entry name" value="Eukaryotic aspartyl protease family protein"/>
    <property type="match status" value="1"/>
</dbReference>
<dbReference type="Gramene" id="OB10G24160.1">
    <property type="protein sequence ID" value="OB10G24160.1"/>
    <property type="gene ID" value="OB10G24160"/>
</dbReference>
<dbReference type="Pfam" id="PF14543">
    <property type="entry name" value="TAXi_N"/>
    <property type="match status" value="1"/>
</dbReference>
<reference evidence="8" key="1">
    <citation type="journal article" date="2013" name="Nat. Commun.">
        <title>Whole-genome sequencing of Oryza brachyantha reveals mechanisms underlying Oryza genome evolution.</title>
        <authorList>
            <person name="Chen J."/>
            <person name="Huang Q."/>
            <person name="Gao D."/>
            <person name="Wang J."/>
            <person name="Lang Y."/>
            <person name="Liu T."/>
            <person name="Li B."/>
            <person name="Bai Z."/>
            <person name="Luis Goicoechea J."/>
            <person name="Liang C."/>
            <person name="Chen C."/>
            <person name="Zhang W."/>
            <person name="Sun S."/>
            <person name="Liao Y."/>
            <person name="Zhang X."/>
            <person name="Yang L."/>
            <person name="Song C."/>
            <person name="Wang M."/>
            <person name="Shi J."/>
            <person name="Liu G."/>
            <person name="Liu J."/>
            <person name="Zhou H."/>
            <person name="Zhou W."/>
            <person name="Yu Q."/>
            <person name="An N."/>
            <person name="Chen Y."/>
            <person name="Cai Q."/>
            <person name="Wang B."/>
            <person name="Liu B."/>
            <person name="Min J."/>
            <person name="Huang Y."/>
            <person name="Wu H."/>
            <person name="Li Z."/>
            <person name="Zhang Y."/>
            <person name="Yin Y."/>
            <person name="Song W."/>
            <person name="Jiang J."/>
            <person name="Jackson S.A."/>
            <person name="Wing R.A."/>
            <person name="Wang J."/>
            <person name="Chen M."/>
        </authorList>
    </citation>
    <scope>NUCLEOTIDE SEQUENCE [LARGE SCALE GENOMIC DNA]</scope>
    <source>
        <strain evidence="8">cv. IRGC 101232</strain>
    </source>
</reference>
<feature type="signal peptide" evidence="6">
    <location>
        <begin position="1"/>
        <end position="21"/>
    </location>
</feature>
<evidence type="ECO:0000256" key="1">
    <source>
        <dbReference type="ARBA" id="ARBA00007447"/>
    </source>
</evidence>
<keyword evidence="2" id="KW-0645">Protease</keyword>
<reference evidence="8" key="2">
    <citation type="submission" date="2013-04" db="UniProtKB">
        <authorList>
            <consortium name="EnsemblPlants"/>
        </authorList>
    </citation>
    <scope>IDENTIFICATION</scope>
</reference>
<organism evidence="8">
    <name type="scientific">Oryza brachyantha</name>
    <name type="common">malo sina</name>
    <dbReference type="NCBI Taxonomy" id="4533"/>
    <lineage>
        <taxon>Eukaryota</taxon>
        <taxon>Viridiplantae</taxon>
        <taxon>Streptophyta</taxon>
        <taxon>Embryophyta</taxon>
        <taxon>Tracheophyta</taxon>
        <taxon>Spermatophyta</taxon>
        <taxon>Magnoliopsida</taxon>
        <taxon>Liliopsida</taxon>
        <taxon>Poales</taxon>
        <taxon>Poaceae</taxon>
        <taxon>BOP clade</taxon>
        <taxon>Oryzoideae</taxon>
        <taxon>Oryzeae</taxon>
        <taxon>Oryzinae</taxon>
        <taxon>Oryza</taxon>
    </lineage>
</organism>
<dbReference type="eggNOG" id="KOG1339">
    <property type="taxonomic scope" value="Eukaryota"/>
</dbReference>
<dbReference type="AlphaFoldDB" id="J3N4G8"/>
<evidence type="ECO:0000256" key="6">
    <source>
        <dbReference type="SAM" id="SignalP"/>
    </source>
</evidence>
<dbReference type="CDD" id="cd05476">
    <property type="entry name" value="pepsin_A_like_plant"/>
    <property type="match status" value="1"/>
</dbReference>
<evidence type="ECO:0000313" key="8">
    <source>
        <dbReference type="EnsemblPlants" id="OB10G24160.1"/>
    </source>
</evidence>
<dbReference type="GO" id="GO:0005576">
    <property type="term" value="C:extracellular region"/>
    <property type="evidence" value="ECO:0007669"/>
    <property type="project" value="TreeGrafter"/>
</dbReference>
<dbReference type="InterPro" id="IPR032799">
    <property type="entry name" value="TAXi_C"/>
</dbReference>
<dbReference type="InterPro" id="IPR032861">
    <property type="entry name" value="TAXi_N"/>
</dbReference>
<evidence type="ECO:0000256" key="4">
    <source>
        <dbReference type="ARBA" id="ARBA00022801"/>
    </source>
</evidence>